<reference evidence="2 3" key="1">
    <citation type="submission" date="2016-07" db="EMBL/GenBank/DDBJ databases">
        <title>Pervasive Adenine N6-methylation of Active Genes in Fungi.</title>
        <authorList>
            <consortium name="DOE Joint Genome Institute"/>
            <person name="Mondo S.J."/>
            <person name="Dannebaum R.O."/>
            <person name="Kuo R.C."/>
            <person name="Labutti K."/>
            <person name="Haridas S."/>
            <person name="Kuo A."/>
            <person name="Salamov A."/>
            <person name="Ahrendt S.R."/>
            <person name="Lipzen A."/>
            <person name="Sullivan W."/>
            <person name="Andreopoulos W.B."/>
            <person name="Clum A."/>
            <person name="Lindquist E."/>
            <person name="Daum C."/>
            <person name="Ramamoorthy G.K."/>
            <person name="Gryganskyi A."/>
            <person name="Culley D."/>
            <person name="Magnuson J.K."/>
            <person name="James T.Y."/>
            <person name="O'Malley M.A."/>
            <person name="Stajich J.E."/>
            <person name="Spatafora J.W."/>
            <person name="Visel A."/>
            <person name="Grigoriev I.V."/>
        </authorList>
    </citation>
    <scope>NUCLEOTIDE SEQUENCE [LARGE SCALE GENOMIC DNA]</scope>
    <source>
        <strain evidence="2 3">CBS 115471</strain>
    </source>
</reference>
<feature type="compositionally biased region" description="Polar residues" evidence="1">
    <location>
        <begin position="1"/>
        <end position="12"/>
    </location>
</feature>
<gene>
    <name evidence="2" type="ORF">BCR34DRAFT_591356</name>
</gene>
<organism evidence="2 3">
    <name type="scientific">Clohesyomyces aquaticus</name>
    <dbReference type="NCBI Taxonomy" id="1231657"/>
    <lineage>
        <taxon>Eukaryota</taxon>
        <taxon>Fungi</taxon>
        <taxon>Dikarya</taxon>
        <taxon>Ascomycota</taxon>
        <taxon>Pezizomycotina</taxon>
        <taxon>Dothideomycetes</taxon>
        <taxon>Pleosporomycetidae</taxon>
        <taxon>Pleosporales</taxon>
        <taxon>Lindgomycetaceae</taxon>
        <taxon>Clohesyomyces</taxon>
    </lineage>
</organism>
<evidence type="ECO:0000313" key="2">
    <source>
        <dbReference type="EMBL" id="ORY04007.1"/>
    </source>
</evidence>
<evidence type="ECO:0000256" key="1">
    <source>
        <dbReference type="SAM" id="MobiDB-lite"/>
    </source>
</evidence>
<keyword evidence="3" id="KW-1185">Reference proteome</keyword>
<proteinExistence type="predicted"/>
<dbReference type="EMBL" id="MCFA01000140">
    <property type="protein sequence ID" value="ORY04007.1"/>
    <property type="molecule type" value="Genomic_DNA"/>
</dbReference>
<comment type="caution">
    <text evidence="2">The sequence shown here is derived from an EMBL/GenBank/DDBJ whole genome shotgun (WGS) entry which is preliminary data.</text>
</comment>
<protein>
    <submittedName>
        <fullName evidence="2">Uncharacterized protein</fullName>
    </submittedName>
</protein>
<sequence>MLLHNQHPTTLLSGAPLHQSANQPHNLPTLRHPHYTQSHLSNLKHDRPPPKSPSHLIPPQRTPKLKQSTRGPFQRLNPLPPPCFVTRYAYRSDAHGGKSVGVGGSMCCYSPLTAKRRIFGTRRSLRKALANIRGPIHQKWNLVIGTKVQLCKTPLHLNTTRNGVDATSAVFIPFSLSAIQIKQTKRSTNAVYNKKGDSCHSIEFRIRGYEKEQSRIREPASIPAGRSK</sequence>
<dbReference type="Proteomes" id="UP000193144">
    <property type="component" value="Unassembled WGS sequence"/>
</dbReference>
<dbReference type="AlphaFoldDB" id="A0A1Y1Z262"/>
<accession>A0A1Y1Z262</accession>
<feature type="region of interest" description="Disordered" evidence="1">
    <location>
        <begin position="1"/>
        <end position="73"/>
    </location>
</feature>
<evidence type="ECO:0000313" key="3">
    <source>
        <dbReference type="Proteomes" id="UP000193144"/>
    </source>
</evidence>
<name>A0A1Y1Z262_9PLEO</name>